<proteinExistence type="predicted"/>
<sequence>MNNATATAMLNDETERVAIKDTLRESALGYGDKLETPAAIDVIRDHENNLMDVYAPRQGDAYRVGFKTPTGYNWLTTVGRSELTKAASHEN</sequence>
<dbReference type="EMBL" id="CP031206">
    <property type="protein sequence ID" value="QCZ54596.1"/>
    <property type="molecule type" value="Genomic_DNA"/>
</dbReference>
<keyword evidence="1" id="KW-0614">Plasmid</keyword>
<evidence type="ECO:0000313" key="1">
    <source>
        <dbReference type="EMBL" id="QCZ54596.1"/>
    </source>
</evidence>
<organism evidence="1 2">
    <name type="scientific">Levilactobacillus brevis</name>
    <name type="common">Lactobacillus brevis</name>
    <dbReference type="NCBI Taxonomy" id="1580"/>
    <lineage>
        <taxon>Bacteria</taxon>
        <taxon>Bacillati</taxon>
        <taxon>Bacillota</taxon>
        <taxon>Bacilli</taxon>
        <taxon>Lactobacillales</taxon>
        <taxon>Lactobacillaceae</taxon>
        <taxon>Levilactobacillus</taxon>
    </lineage>
</organism>
<dbReference type="RefSeq" id="WP_042749913.1">
    <property type="nucleotide sequence ID" value="NZ_CP031206.1"/>
</dbReference>
<name>A0A5B7Y497_LEVBR</name>
<accession>A0A5B7Y497</accession>
<dbReference type="Proteomes" id="UP000307074">
    <property type="component" value="Plasmid pUCCLBBS449_H"/>
</dbReference>
<geneLocation type="plasmid" evidence="2">
    <name>pucclbbs449_h</name>
</geneLocation>
<protein>
    <submittedName>
        <fullName evidence="1">Uncharacterized protein</fullName>
    </submittedName>
</protein>
<gene>
    <name evidence="1" type="ORF">UCCLBBS449_pH0007</name>
</gene>
<dbReference type="AlphaFoldDB" id="A0A5B7Y497"/>
<evidence type="ECO:0000313" key="2">
    <source>
        <dbReference type="Proteomes" id="UP000307074"/>
    </source>
</evidence>
<reference evidence="1 2" key="1">
    <citation type="submission" date="2018-07" db="EMBL/GenBank/DDBJ databases">
        <authorList>
            <person name="Feyereisen M."/>
        </authorList>
    </citation>
    <scope>NUCLEOTIDE SEQUENCE [LARGE SCALE GENOMIC DNA]</scope>
    <source>
        <strain evidence="1 2">UCCLBBS449</strain>
        <plasmid evidence="2">pucclbbs449_h</plasmid>
    </source>
</reference>